<evidence type="ECO:0000313" key="1">
    <source>
        <dbReference type="EMBL" id="KNZ56216.1"/>
    </source>
</evidence>
<dbReference type="Proteomes" id="UP000037035">
    <property type="component" value="Unassembled WGS sequence"/>
</dbReference>
<dbReference type="AlphaFoldDB" id="A0A0L6V5Z1"/>
<protein>
    <submittedName>
        <fullName evidence="1">Uncharacterized protein</fullName>
    </submittedName>
</protein>
<dbReference type="VEuPathDB" id="FungiDB:VP01_2467g1"/>
<dbReference type="EMBL" id="LAVV01007355">
    <property type="protein sequence ID" value="KNZ56216.1"/>
    <property type="molecule type" value="Genomic_DNA"/>
</dbReference>
<name>A0A0L6V5Z1_9BASI</name>
<proteinExistence type="predicted"/>
<comment type="caution">
    <text evidence="1">The sequence shown here is derived from an EMBL/GenBank/DDBJ whole genome shotgun (WGS) entry which is preliminary data.</text>
</comment>
<gene>
    <name evidence="1" type="ORF">VP01_2467g1</name>
</gene>
<organism evidence="1 2">
    <name type="scientific">Puccinia sorghi</name>
    <dbReference type="NCBI Taxonomy" id="27349"/>
    <lineage>
        <taxon>Eukaryota</taxon>
        <taxon>Fungi</taxon>
        <taxon>Dikarya</taxon>
        <taxon>Basidiomycota</taxon>
        <taxon>Pucciniomycotina</taxon>
        <taxon>Pucciniomycetes</taxon>
        <taxon>Pucciniales</taxon>
        <taxon>Pucciniaceae</taxon>
        <taxon>Puccinia</taxon>
    </lineage>
</organism>
<accession>A0A0L6V5Z1</accession>
<sequence>MSLSSSLISRPMTSESSSSSKRFMYKNNEYLLAIRYLTHDLQVVWLRGSAGGSTHYVNRAADATTSRSLVQLYISYTRTLSHTKPLVIMIKKLLLAAASLPTCVLCLSCEKCGGESTHTIAERCGVPCNLFCACNSGHHMECCRCREMVPAENHTCTQCNHEWVAPHTADCPMNESNHRFRSCRRHGTHFFKSLRIVEKELEEKGIMAWHPTYLTVSLEAHYTIIECLLPGCRSHVINGDCAPSYRQNGGTQPVIDIVLAPHHEHVQLGQLSIIDAQPTTDAILIPEKIQQPSCALLLLAASYLGCVLALSCPKCGGDSSYTISDDHMVNCDLVLSCDSARHRNCASCCRQVRAENHKCTQCSHKWTVPHTQDCPMNQTNHSYLICNLRRGLLWAVLDKLKGLVALVSPAIWRDKEKRIKKE</sequence>
<keyword evidence="2" id="KW-1185">Reference proteome</keyword>
<evidence type="ECO:0000313" key="2">
    <source>
        <dbReference type="Proteomes" id="UP000037035"/>
    </source>
</evidence>
<reference evidence="1 2" key="1">
    <citation type="submission" date="2015-08" db="EMBL/GenBank/DDBJ databases">
        <title>Next Generation Sequencing and Analysis of the Genome of Puccinia sorghi L Schw, the Causal Agent of Maize Common Rust.</title>
        <authorList>
            <person name="Rochi L."/>
            <person name="Burguener G."/>
            <person name="Darino M."/>
            <person name="Turjanski A."/>
            <person name="Kreff E."/>
            <person name="Dieguez M.J."/>
            <person name="Sacco F."/>
        </authorList>
    </citation>
    <scope>NUCLEOTIDE SEQUENCE [LARGE SCALE GENOMIC DNA]</scope>
    <source>
        <strain evidence="1 2">RO10H11247</strain>
    </source>
</reference>